<protein>
    <submittedName>
        <fullName evidence="1">Uncharacterized protein</fullName>
    </submittedName>
</protein>
<comment type="caution">
    <text evidence="1">The sequence shown here is derived from an EMBL/GenBank/DDBJ whole genome shotgun (WGS) entry which is preliminary data.</text>
</comment>
<dbReference type="AlphaFoldDB" id="A0A4C1UJL3"/>
<gene>
    <name evidence="1" type="ORF">EVAR_95533_1</name>
</gene>
<sequence length="95" mass="11104">MSGPARPSSRHTESGYATRPMTYQQYLKIVLIDAKKVIQMKGYPELDVAAQNITITRWSDELVNVMAKFSCRWFRSERSWKCRRRLTSSSDRPMT</sequence>
<keyword evidence="2" id="KW-1185">Reference proteome</keyword>
<proteinExistence type="predicted"/>
<reference evidence="1 2" key="1">
    <citation type="journal article" date="2019" name="Commun. Biol.">
        <title>The bagworm genome reveals a unique fibroin gene that provides high tensile strength.</title>
        <authorList>
            <person name="Kono N."/>
            <person name="Nakamura H."/>
            <person name="Ohtoshi R."/>
            <person name="Tomita M."/>
            <person name="Numata K."/>
            <person name="Arakawa K."/>
        </authorList>
    </citation>
    <scope>NUCLEOTIDE SEQUENCE [LARGE SCALE GENOMIC DNA]</scope>
</reference>
<dbReference type="EMBL" id="BGZK01000179">
    <property type="protein sequence ID" value="GBP26360.1"/>
    <property type="molecule type" value="Genomic_DNA"/>
</dbReference>
<dbReference type="Proteomes" id="UP000299102">
    <property type="component" value="Unassembled WGS sequence"/>
</dbReference>
<evidence type="ECO:0000313" key="2">
    <source>
        <dbReference type="Proteomes" id="UP000299102"/>
    </source>
</evidence>
<name>A0A4C1UJL3_EUMVA</name>
<organism evidence="1 2">
    <name type="scientific">Eumeta variegata</name>
    <name type="common">Bagworm moth</name>
    <name type="synonym">Eumeta japonica</name>
    <dbReference type="NCBI Taxonomy" id="151549"/>
    <lineage>
        <taxon>Eukaryota</taxon>
        <taxon>Metazoa</taxon>
        <taxon>Ecdysozoa</taxon>
        <taxon>Arthropoda</taxon>
        <taxon>Hexapoda</taxon>
        <taxon>Insecta</taxon>
        <taxon>Pterygota</taxon>
        <taxon>Neoptera</taxon>
        <taxon>Endopterygota</taxon>
        <taxon>Lepidoptera</taxon>
        <taxon>Glossata</taxon>
        <taxon>Ditrysia</taxon>
        <taxon>Tineoidea</taxon>
        <taxon>Psychidae</taxon>
        <taxon>Oiketicinae</taxon>
        <taxon>Eumeta</taxon>
    </lineage>
</organism>
<accession>A0A4C1UJL3</accession>
<evidence type="ECO:0000313" key="1">
    <source>
        <dbReference type="EMBL" id="GBP26360.1"/>
    </source>
</evidence>